<comment type="caution">
    <text evidence="1">The sequence shown here is derived from an EMBL/GenBank/DDBJ whole genome shotgun (WGS) entry which is preliminary data.</text>
</comment>
<accession>T1DWU5</accession>
<sequence length="48" mass="5812">MIYFRYNYGHYNQKIAIFATIALAKFGKLLKKSYDEFLRTFSRIQTKI</sequence>
<keyword evidence="2" id="KW-1185">Reference proteome</keyword>
<evidence type="ECO:0000313" key="1">
    <source>
        <dbReference type="EMBL" id="GAD19717.1"/>
    </source>
</evidence>
<dbReference type="STRING" id="1325130.HFN_0957"/>
<evidence type="ECO:0000313" key="2">
    <source>
        <dbReference type="Proteomes" id="UP000018143"/>
    </source>
</evidence>
<name>T1DWU5_9HELI</name>
<protein>
    <submittedName>
        <fullName evidence="1">Uncharacterized protein</fullName>
    </submittedName>
</protein>
<organism evidence="1 2">
    <name type="scientific">Helicobacter fennelliae MRY12-0050</name>
    <dbReference type="NCBI Taxonomy" id="1325130"/>
    <lineage>
        <taxon>Bacteria</taxon>
        <taxon>Pseudomonadati</taxon>
        <taxon>Campylobacterota</taxon>
        <taxon>Epsilonproteobacteria</taxon>
        <taxon>Campylobacterales</taxon>
        <taxon>Helicobacteraceae</taxon>
        <taxon>Helicobacter</taxon>
    </lineage>
</organism>
<gene>
    <name evidence="1" type="ORF">HFN_0957</name>
</gene>
<reference evidence="1 2" key="1">
    <citation type="journal article" date="2013" name="Genome Announc.">
        <title>Draft Genome Sequence of Helicobacter fennelliae Strain MRY12-0050, Isolated from a Bacteremia Patient.</title>
        <authorList>
            <person name="Rimbara E."/>
            <person name="Matsui M."/>
            <person name="Mori S."/>
            <person name="Suzuki S."/>
            <person name="Suzuki M."/>
            <person name="Kim H."/>
            <person name="Sekizuka T."/>
            <person name="Kuroda M."/>
            <person name="Shibayama K."/>
        </authorList>
    </citation>
    <scope>NUCLEOTIDE SEQUENCE [LARGE SCALE GENOMIC DNA]</scope>
    <source>
        <strain evidence="1 2">MRY12-0050</strain>
    </source>
</reference>
<dbReference type="Proteomes" id="UP000018143">
    <property type="component" value="Unassembled WGS sequence"/>
</dbReference>
<dbReference type="EMBL" id="BASD01000026">
    <property type="protein sequence ID" value="GAD19717.1"/>
    <property type="molecule type" value="Genomic_DNA"/>
</dbReference>
<dbReference type="AlphaFoldDB" id="T1DWU5"/>
<proteinExistence type="predicted"/>